<feature type="coiled-coil region" evidence="1">
    <location>
        <begin position="72"/>
        <end position="142"/>
    </location>
</feature>
<sequence>MFLLTVKFYYQPSYLLQFRLQLDSFVKQREGHCAAIWGQIAAVVNSHVSQTDARRLHLAELKRLDAESAAEIATNQERINSQEAEIETLNRQLKALQEKRAETIRNLKKKLKDDTADFFDVRKQLRKDVEKDEKKLIALTRASNRSVEFLEKIRAKGAQIVNLMSTCRKFETEREQITKWLPLCAAEDVDEEEEVRPTTSAKTEEMVKKVVISVKSPQPSPPSSLEAREVDAITSQFASLMNLEKFWMVYSKVDLEFREMKEEKKLLTEQNKHFRGMIRAVLEAAALDQTCPNSKVSTRVASKRGPRSAPLRRILI</sequence>
<keyword evidence="3" id="KW-1185">Reference proteome</keyword>
<name>A0A482V8Q7_ASBVE</name>
<keyword evidence="1" id="KW-0175">Coiled coil</keyword>
<dbReference type="EMBL" id="QDEB01127025">
    <property type="protein sequence ID" value="RZB39597.1"/>
    <property type="molecule type" value="Genomic_DNA"/>
</dbReference>
<dbReference type="Proteomes" id="UP000292052">
    <property type="component" value="Unassembled WGS sequence"/>
</dbReference>
<reference evidence="2 3" key="1">
    <citation type="submission" date="2017-03" db="EMBL/GenBank/DDBJ databases">
        <title>Genome of the blue death feigning beetle - Asbolus verrucosus.</title>
        <authorList>
            <person name="Rider S.D."/>
        </authorList>
    </citation>
    <scope>NUCLEOTIDE SEQUENCE [LARGE SCALE GENOMIC DNA]</scope>
    <source>
        <strain evidence="2">Butters</strain>
        <tissue evidence="2">Head and leg muscle</tissue>
    </source>
</reference>
<organism evidence="2 3">
    <name type="scientific">Asbolus verrucosus</name>
    <name type="common">Desert ironclad beetle</name>
    <dbReference type="NCBI Taxonomy" id="1661398"/>
    <lineage>
        <taxon>Eukaryota</taxon>
        <taxon>Metazoa</taxon>
        <taxon>Ecdysozoa</taxon>
        <taxon>Arthropoda</taxon>
        <taxon>Hexapoda</taxon>
        <taxon>Insecta</taxon>
        <taxon>Pterygota</taxon>
        <taxon>Neoptera</taxon>
        <taxon>Endopterygota</taxon>
        <taxon>Coleoptera</taxon>
        <taxon>Polyphaga</taxon>
        <taxon>Cucujiformia</taxon>
        <taxon>Tenebrionidae</taxon>
        <taxon>Pimeliinae</taxon>
        <taxon>Asbolus</taxon>
    </lineage>
</organism>
<protein>
    <submittedName>
        <fullName evidence="2">Uncharacterized protein</fullName>
    </submittedName>
</protein>
<dbReference type="STRING" id="1661398.A0A482V8Q7"/>
<dbReference type="AlphaFoldDB" id="A0A482V8Q7"/>
<evidence type="ECO:0000313" key="2">
    <source>
        <dbReference type="EMBL" id="RZB39597.1"/>
    </source>
</evidence>
<dbReference type="OrthoDB" id="7760980at2759"/>
<gene>
    <name evidence="2" type="ORF">BDFB_001232</name>
</gene>
<evidence type="ECO:0000256" key="1">
    <source>
        <dbReference type="SAM" id="Coils"/>
    </source>
</evidence>
<accession>A0A482V8Q7</accession>
<evidence type="ECO:0000313" key="3">
    <source>
        <dbReference type="Proteomes" id="UP000292052"/>
    </source>
</evidence>
<proteinExistence type="predicted"/>
<comment type="caution">
    <text evidence="2">The sequence shown here is derived from an EMBL/GenBank/DDBJ whole genome shotgun (WGS) entry which is preliminary data.</text>
</comment>